<dbReference type="OrthoDB" id="3176171at2759"/>
<feature type="coiled-coil region" evidence="4">
    <location>
        <begin position="412"/>
        <end position="446"/>
    </location>
</feature>
<proteinExistence type="inferred from homology"/>
<dbReference type="GO" id="GO:0051231">
    <property type="term" value="P:spindle elongation"/>
    <property type="evidence" value="ECO:0007669"/>
    <property type="project" value="TreeGrafter"/>
</dbReference>
<dbReference type="GO" id="GO:0007052">
    <property type="term" value="P:mitotic spindle organization"/>
    <property type="evidence" value="ECO:0007669"/>
    <property type="project" value="TreeGrafter"/>
</dbReference>
<dbReference type="EMBL" id="CAJNDS010000302">
    <property type="protein sequence ID" value="CAE7041170.1"/>
    <property type="molecule type" value="Genomic_DNA"/>
</dbReference>
<organism evidence="7 8">
    <name type="scientific">Symbiodinium natans</name>
    <dbReference type="NCBI Taxonomy" id="878477"/>
    <lineage>
        <taxon>Eukaryota</taxon>
        <taxon>Sar</taxon>
        <taxon>Alveolata</taxon>
        <taxon>Dinophyceae</taxon>
        <taxon>Suessiales</taxon>
        <taxon>Symbiodiniaceae</taxon>
        <taxon>Symbiodinium</taxon>
    </lineage>
</organism>
<reference evidence="7" key="1">
    <citation type="submission" date="2021-02" db="EMBL/GenBank/DDBJ databases">
        <authorList>
            <person name="Dougan E. K."/>
            <person name="Rhodes N."/>
            <person name="Thang M."/>
            <person name="Chan C."/>
        </authorList>
    </citation>
    <scope>NUCLEOTIDE SEQUENCE</scope>
</reference>
<dbReference type="GO" id="GO:0008017">
    <property type="term" value="F:microtubule binding"/>
    <property type="evidence" value="ECO:0007669"/>
    <property type="project" value="InterPro"/>
</dbReference>
<feature type="coiled-coil region" evidence="4">
    <location>
        <begin position="893"/>
        <end position="927"/>
    </location>
</feature>
<dbReference type="InterPro" id="IPR001752">
    <property type="entry name" value="Kinesin_motor_dom"/>
</dbReference>
<keyword evidence="2 3" id="KW-0067">ATP-binding</keyword>
<dbReference type="PROSITE" id="PS00411">
    <property type="entry name" value="KINESIN_MOTOR_1"/>
    <property type="match status" value="1"/>
</dbReference>
<keyword evidence="8" id="KW-1185">Reference proteome</keyword>
<evidence type="ECO:0000313" key="8">
    <source>
        <dbReference type="Proteomes" id="UP000604046"/>
    </source>
</evidence>
<dbReference type="PROSITE" id="PS50067">
    <property type="entry name" value="KINESIN_MOTOR_2"/>
    <property type="match status" value="1"/>
</dbReference>
<feature type="compositionally biased region" description="Basic and acidic residues" evidence="5">
    <location>
        <begin position="656"/>
        <end position="665"/>
    </location>
</feature>
<name>A0A812ILZ3_9DINO</name>
<dbReference type="GO" id="GO:0005524">
    <property type="term" value="F:ATP binding"/>
    <property type="evidence" value="ECO:0007669"/>
    <property type="project" value="UniProtKB-UniRule"/>
</dbReference>
<feature type="binding site" evidence="3">
    <location>
        <begin position="102"/>
        <end position="109"/>
    </location>
    <ligand>
        <name>ATP</name>
        <dbReference type="ChEBI" id="CHEBI:30616"/>
    </ligand>
</feature>
<evidence type="ECO:0000313" key="7">
    <source>
        <dbReference type="EMBL" id="CAE7041170.1"/>
    </source>
</evidence>
<protein>
    <submittedName>
        <fullName evidence="7">KIN12B protein</fullName>
    </submittedName>
</protein>
<dbReference type="InterPro" id="IPR036961">
    <property type="entry name" value="Kinesin_motor_dom_sf"/>
</dbReference>
<dbReference type="SUPFAM" id="SSF52540">
    <property type="entry name" value="P-loop containing nucleoside triphosphate hydrolases"/>
    <property type="match status" value="1"/>
</dbReference>
<dbReference type="GO" id="GO:0006508">
    <property type="term" value="P:proteolysis"/>
    <property type="evidence" value="ECO:0007669"/>
    <property type="project" value="InterPro"/>
</dbReference>
<dbReference type="Pfam" id="PF00225">
    <property type="entry name" value="Kinesin"/>
    <property type="match status" value="1"/>
</dbReference>
<feature type="compositionally biased region" description="Low complexity" evidence="5">
    <location>
        <begin position="694"/>
        <end position="708"/>
    </location>
</feature>
<keyword evidence="4" id="KW-0175">Coiled coil</keyword>
<feature type="compositionally biased region" description="Basic residues" evidence="5">
    <location>
        <begin position="668"/>
        <end position="679"/>
    </location>
</feature>
<feature type="region of interest" description="Disordered" evidence="5">
    <location>
        <begin position="584"/>
        <end position="819"/>
    </location>
</feature>
<dbReference type="InterPro" id="IPR027417">
    <property type="entry name" value="P-loop_NTPase"/>
</dbReference>
<dbReference type="Proteomes" id="UP000604046">
    <property type="component" value="Unassembled WGS sequence"/>
</dbReference>
<keyword evidence="3" id="KW-0505">Motor protein</keyword>
<feature type="domain" description="Kinesin motor" evidence="6">
    <location>
        <begin position="10"/>
        <end position="373"/>
    </location>
</feature>
<dbReference type="Gene3D" id="3.40.850.10">
    <property type="entry name" value="Kinesin motor domain"/>
    <property type="match status" value="1"/>
</dbReference>
<evidence type="ECO:0000259" key="6">
    <source>
        <dbReference type="PROSITE" id="PS50067"/>
    </source>
</evidence>
<dbReference type="PRINTS" id="PR00380">
    <property type="entry name" value="KINESINHEAVY"/>
</dbReference>
<dbReference type="GO" id="GO:0007018">
    <property type="term" value="P:microtubule-based movement"/>
    <property type="evidence" value="ECO:0007669"/>
    <property type="project" value="InterPro"/>
</dbReference>
<feature type="compositionally biased region" description="Low complexity" evidence="5">
    <location>
        <begin position="795"/>
        <end position="806"/>
    </location>
</feature>
<dbReference type="PANTHER" id="PTHR47969">
    <property type="entry name" value="CHROMOSOME-ASSOCIATED KINESIN KIF4A-RELATED"/>
    <property type="match status" value="1"/>
</dbReference>
<evidence type="ECO:0000256" key="3">
    <source>
        <dbReference type="PROSITE-ProRule" id="PRU00283"/>
    </source>
</evidence>
<dbReference type="InterPro" id="IPR019821">
    <property type="entry name" value="Kinesin_motor_CS"/>
</dbReference>
<feature type="compositionally biased region" description="Basic and acidic residues" evidence="5">
    <location>
        <begin position="751"/>
        <end position="760"/>
    </location>
</feature>
<comment type="caution">
    <text evidence="7">The sequence shown here is derived from an EMBL/GenBank/DDBJ whole genome shotgun (WGS) entry which is preliminary data.</text>
</comment>
<dbReference type="InterPro" id="IPR011600">
    <property type="entry name" value="Pept_C14_caspase"/>
</dbReference>
<sequence length="1305" mass="144407">MKPARTDGSFVSVIVRTRPPLAPEAPYGHCARTEGRKVLLTTTADAGPSHRKNRQPQRTRTVECQYDKVLGMQTDQEEVWASVQPTVEKAFEGYNVTLFTYGMTGSGKTHTMLGPALMESAFEGHRSPTTEGLKSSQQRGLVPRVMQHVFERLPEAEVTLSYLQIYQERCYDLLQPANLAKPLRIREETLKGKPSLQSAPVYVEGLTEVAVVNLEDCLCQLISGFSNVAFRATNFNEQSSRAHCVLTLTIRQRVTVNRKAVIRESKVRLVDLAGNERWVTAGPCPSPQHARELATINKSLHTLGNCMQVLSQPSTVKRETRHVPYRNSTLTLLLRDSLSGNSYTLMVCTICCSLLYQMQTLCTLRFADRVKRVQMKAHVCDVPDVKEAQSQMQAEMEYLRAVVTTGANGRALDELQSRISQLQQACSGLEGENRFLREQIAELEKHSLEKSSVAPTGTGKASGKTTRVLRRVCSEPSLPGPDPWFQLEDDVQDMHTVCHRSHSNMGRLRPSGTCPNGHELVDLGSGHSPTPAAEQVEYIEWHCDAGGCYGSSRTPDLGRFHCSLCQHDLCQNCYDQLVGKPGQSQRIRRTSFVVPSKAGDPSAPVRGTSRPLHAWADDKVPAKRGPEVQAQTGEAQPAQPAQPRRGEQWAPHRKPPSLERLEETSRAAPRKLPRGRSPRKPPSVFHTPRGPIETSNTSFASASTASTTPETFRKRMQAVQAEQRKTYAPVRGKRASSSLPPLSAPPSHPMEVTKPKDAAEQKSVVLPSVDREEGTSLSYASVKAHGSPRLLGRGQSQPPSKPSPSSYVEHEEPPKPVRRPMPAAMAAAAVSLVPEGGDMRALLGDLDAKHAESGVSLQKQIFALFCPCRLHARWKRQTEQVRRQKTGEVTRQYQQHEVTVQTLHQRIDKLQREIIQCDRCAKSWEEEKSRRKNAAPTSPTALPGLVIFQRPLPSNHDRRKALLIGVNYLNSHAPLKGCVNDVWNMQCLLRYTLRYAPEQLQLLADGADGRVRPDKAPTKANILAGLQWLVADARPGDHLLLVFCGYGAQHPRTAGSDKFESYLVPSDFAADLPSNFFEVVAAAPGPAPANVIDQTAKMAVGAAPGGPEELQRQTAAAQKALGNSKASYRLISMLEVHDFLSQLPKRCRVSLVLDACYAILPGAGPESNSPATFRKVDRGRVEYDKLRDFMSRPRFLELPPIPVQHTPAHLPRSNTFLPCTLHCFSGCRLKEWCAEFPIEGTVQGAFSWAFLKALAQGHFHIGVYQFQQLVSNILLNLKGYFRHIDQQPVLQLSAAASPQDVVLWT</sequence>
<accession>A0A812ILZ3</accession>
<dbReference type="GO" id="GO:0005875">
    <property type="term" value="C:microtubule associated complex"/>
    <property type="evidence" value="ECO:0007669"/>
    <property type="project" value="TreeGrafter"/>
</dbReference>
<evidence type="ECO:0000256" key="5">
    <source>
        <dbReference type="SAM" id="MobiDB-lite"/>
    </source>
</evidence>
<dbReference type="SMART" id="SM00129">
    <property type="entry name" value="KISc"/>
    <property type="match status" value="1"/>
</dbReference>
<evidence type="ECO:0000256" key="2">
    <source>
        <dbReference type="ARBA" id="ARBA00022840"/>
    </source>
</evidence>
<dbReference type="PANTHER" id="PTHR47969:SF29">
    <property type="entry name" value="KINESIN-LIKE PROTEIN"/>
    <property type="match status" value="1"/>
</dbReference>
<dbReference type="InterPro" id="IPR027640">
    <property type="entry name" value="Kinesin-like_fam"/>
</dbReference>
<feature type="compositionally biased region" description="Basic and acidic residues" evidence="5">
    <location>
        <begin position="615"/>
        <end position="626"/>
    </location>
</feature>
<evidence type="ECO:0000256" key="4">
    <source>
        <dbReference type="SAM" id="Coils"/>
    </source>
</evidence>
<dbReference type="Pfam" id="PF00656">
    <property type="entry name" value="Peptidase_C14"/>
    <property type="match status" value="1"/>
</dbReference>
<gene>
    <name evidence="7" type="primary">KIN12B</name>
    <name evidence="7" type="ORF">SNAT2548_LOCUS4846</name>
</gene>
<dbReference type="GO" id="GO:0003777">
    <property type="term" value="F:microtubule motor activity"/>
    <property type="evidence" value="ECO:0007669"/>
    <property type="project" value="InterPro"/>
</dbReference>
<evidence type="ECO:0000256" key="1">
    <source>
        <dbReference type="ARBA" id="ARBA00022741"/>
    </source>
</evidence>
<comment type="similarity">
    <text evidence="3">Belongs to the TRAFAC class myosin-kinesin ATPase superfamily. Kinesin family.</text>
</comment>
<dbReference type="Gene3D" id="3.40.50.1460">
    <property type="match status" value="1"/>
</dbReference>
<dbReference type="GO" id="GO:0004197">
    <property type="term" value="F:cysteine-type endopeptidase activity"/>
    <property type="evidence" value="ECO:0007669"/>
    <property type="project" value="InterPro"/>
</dbReference>
<feature type="region of interest" description="Disordered" evidence="5">
    <location>
        <begin position="41"/>
        <end position="60"/>
    </location>
</feature>
<keyword evidence="1 3" id="KW-0547">Nucleotide-binding</keyword>